<dbReference type="PROSITE" id="PS50042">
    <property type="entry name" value="CNMP_BINDING_3"/>
    <property type="match status" value="1"/>
</dbReference>
<protein>
    <submittedName>
        <fullName evidence="2">Regulator</fullName>
    </submittedName>
</protein>
<dbReference type="SMART" id="SM00100">
    <property type="entry name" value="cNMP"/>
    <property type="match status" value="1"/>
</dbReference>
<dbReference type="Pfam" id="PF00027">
    <property type="entry name" value="cNMP_binding"/>
    <property type="match status" value="1"/>
</dbReference>
<dbReference type="AlphaFoldDB" id="A0A388T2N5"/>
<dbReference type="SUPFAM" id="SSF51206">
    <property type="entry name" value="cAMP-binding domain-like"/>
    <property type="match status" value="1"/>
</dbReference>
<evidence type="ECO:0000259" key="1">
    <source>
        <dbReference type="PROSITE" id="PS50042"/>
    </source>
</evidence>
<dbReference type="Gene3D" id="2.60.120.10">
    <property type="entry name" value="Jelly Rolls"/>
    <property type="match status" value="1"/>
</dbReference>
<dbReference type="Proteomes" id="UP000265354">
    <property type="component" value="Unassembled WGS sequence"/>
</dbReference>
<accession>A0A388T2N5</accession>
<feature type="domain" description="Cyclic nucleotide-binding" evidence="1">
    <location>
        <begin position="38"/>
        <end position="107"/>
    </location>
</feature>
<dbReference type="InterPro" id="IPR000595">
    <property type="entry name" value="cNMP-bd_dom"/>
</dbReference>
<evidence type="ECO:0000313" key="2">
    <source>
        <dbReference type="EMBL" id="GBQ02796.1"/>
    </source>
</evidence>
<comment type="caution">
    <text evidence="2">The sequence shown here is derived from an EMBL/GenBank/DDBJ whole genome shotgun (WGS) entry which is preliminary data.</text>
</comment>
<dbReference type="CDD" id="cd00038">
    <property type="entry name" value="CAP_ED"/>
    <property type="match status" value="1"/>
</dbReference>
<dbReference type="InterPro" id="IPR018490">
    <property type="entry name" value="cNMP-bd_dom_sf"/>
</dbReference>
<gene>
    <name evidence="2" type="ORF">SSP531S_42600</name>
</gene>
<name>A0A388T2N5_9ACTN</name>
<organism evidence="2 3">
    <name type="scientific">Streptomyces spongiicola</name>
    <dbReference type="NCBI Taxonomy" id="1690221"/>
    <lineage>
        <taxon>Bacteria</taxon>
        <taxon>Bacillati</taxon>
        <taxon>Actinomycetota</taxon>
        <taxon>Actinomycetes</taxon>
        <taxon>Kitasatosporales</taxon>
        <taxon>Streptomycetaceae</taxon>
        <taxon>Streptomyces</taxon>
    </lineage>
</organism>
<evidence type="ECO:0000313" key="3">
    <source>
        <dbReference type="Proteomes" id="UP000265354"/>
    </source>
</evidence>
<dbReference type="EMBL" id="BGZL01000013">
    <property type="protein sequence ID" value="GBQ02796.1"/>
    <property type="molecule type" value="Genomic_DNA"/>
</dbReference>
<dbReference type="InterPro" id="IPR014710">
    <property type="entry name" value="RmlC-like_jellyroll"/>
</dbReference>
<proteinExistence type="predicted"/>
<sequence length="185" mass="20234">MGPDGPWPGTGGVRTLDVAGPYAPDWRHTLNAPATAGMLRALPAEHRQRLMHCAREVSFPQGTRLFEEGGRADRFWVIRTGSVDLDMCVPGPRAAVIETLRHNELVGWSWLYAPHAWHLGAEATSPVRAYEFDAVAIRSMCRDDPALGASVAEWVGGVLAHRLRSTRTRLLDLYAPCGSGGGRRL</sequence>
<reference evidence="2 3" key="1">
    <citation type="submission" date="2018-07" db="EMBL/GenBank/DDBJ databases">
        <title>Whole Genome Shotgun Sequence of Streptomyces spongiicola strain 531S.</title>
        <authorList>
            <person name="Dohra H."/>
            <person name="Kodani S."/>
        </authorList>
    </citation>
    <scope>NUCLEOTIDE SEQUENCE [LARGE SCALE GENOMIC DNA]</scope>
    <source>
        <strain evidence="2 3">531S</strain>
    </source>
</reference>